<accession>A0ABQ7MG96</accession>
<dbReference type="Proteomes" id="UP000823674">
    <property type="component" value="Chromosome A05"/>
</dbReference>
<gene>
    <name evidence="1" type="primary">A05p019180.1_BraROA</name>
    <name evidence="1" type="ORF">IGI04_018740</name>
</gene>
<name>A0ABQ7MG96_BRACM</name>
<organism evidence="1 2">
    <name type="scientific">Brassica rapa subsp. trilocularis</name>
    <dbReference type="NCBI Taxonomy" id="1813537"/>
    <lineage>
        <taxon>Eukaryota</taxon>
        <taxon>Viridiplantae</taxon>
        <taxon>Streptophyta</taxon>
        <taxon>Embryophyta</taxon>
        <taxon>Tracheophyta</taxon>
        <taxon>Spermatophyta</taxon>
        <taxon>Magnoliopsida</taxon>
        <taxon>eudicotyledons</taxon>
        <taxon>Gunneridae</taxon>
        <taxon>Pentapetalae</taxon>
        <taxon>rosids</taxon>
        <taxon>malvids</taxon>
        <taxon>Brassicales</taxon>
        <taxon>Brassicaceae</taxon>
        <taxon>Brassiceae</taxon>
        <taxon>Brassica</taxon>
    </lineage>
</organism>
<evidence type="ECO:0000313" key="1">
    <source>
        <dbReference type="EMBL" id="KAG5396926.1"/>
    </source>
</evidence>
<dbReference type="EMBL" id="JADBGQ010000005">
    <property type="protein sequence ID" value="KAG5396926.1"/>
    <property type="molecule type" value="Genomic_DNA"/>
</dbReference>
<feature type="non-terminal residue" evidence="1">
    <location>
        <position position="1"/>
    </location>
</feature>
<reference evidence="1 2" key="1">
    <citation type="submission" date="2021-03" db="EMBL/GenBank/DDBJ databases">
        <authorList>
            <person name="King G.J."/>
            <person name="Bancroft I."/>
            <person name="Baten A."/>
            <person name="Bloomfield J."/>
            <person name="Borpatragohain P."/>
            <person name="He Z."/>
            <person name="Irish N."/>
            <person name="Irwin J."/>
            <person name="Liu K."/>
            <person name="Mauleon R.P."/>
            <person name="Moore J."/>
            <person name="Morris R."/>
            <person name="Ostergaard L."/>
            <person name="Wang B."/>
            <person name="Wells R."/>
        </authorList>
    </citation>
    <scope>NUCLEOTIDE SEQUENCE [LARGE SCALE GENOMIC DNA]</scope>
    <source>
        <strain evidence="1">R-o-18</strain>
        <tissue evidence="1">Leaf</tissue>
    </source>
</reference>
<sequence>PKAREIFTLKVKVSLEFIKNIQLIKLGTGKYSGLITGQKYAGRVAIAQIDREARGVTTQGIRKWCQSLSKLSVYEARHVSAGMSVSCSLTSRSTRCRKSCGRGGVSWNVKEACIRACGRPCVATHATTSMHDDTHAIGWLILPGWQLLYIPSYLVHFHSMRHTKETPKRGLEREKEVRPINCQEVPKDCLEEKEVKTSPFKTLTLGFGINITVRRRRFGGEKKGLVNFRNQKVKPHLLITVTSRKDHSARGTVGASVDWKSFAKDSFSRYMNICFAFGCIHGPLCIIF</sequence>
<protein>
    <submittedName>
        <fullName evidence="1">Uncharacterized protein</fullName>
    </submittedName>
</protein>
<comment type="caution">
    <text evidence="1">The sequence shown here is derived from an EMBL/GenBank/DDBJ whole genome shotgun (WGS) entry which is preliminary data.</text>
</comment>
<proteinExistence type="predicted"/>
<keyword evidence="2" id="KW-1185">Reference proteome</keyword>
<evidence type="ECO:0000313" key="2">
    <source>
        <dbReference type="Proteomes" id="UP000823674"/>
    </source>
</evidence>